<name>A0A6M3LIK3_9ZZZZ</name>
<gene>
    <name evidence="1" type="ORF">MM415B04436_0002</name>
</gene>
<sequence length="58" mass="6890">MTVINRKSLKEDLKTTITRKMSKIKLIPKKEFVQYHIIRKPKKTIDYFNKGYGGGYLE</sequence>
<organism evidence="1">
    <name type="scientific">viral metagenome</name>
    <dbReference type="NCBI Taxonomy" id="1070528"/>
    <lineage>
        <taxon>unclassified sequences</taxon>
        <taxon>metagenomes</taxon>
        <taxon>organismal metagenomes</taxon>
    </lineage>
</organism>
<protein>
    <submittedName>
        <fullName evidence="1">Uncharacterized protein</fullName>
    </submittedName>
</protein>
<dbReference type="AlphaFoldDB" id="A0A6M3LIK3"/>
<reference evidence="1" key="1">
    <citation type="submission" date="2020-03" db="EMBL/GenBank/DDBJ databases">
        <title>The deep terrestrial virosphere.</title>
        <authorList>
            <person name="Holmfeldt K."/>
            <person name="Nilsson E."/>
            <person name="Simone D."/>
            <person name="Lopez-Fernandez M."/>
            <person name="Wu X."/>
            <person name="de Brujin I."/>
            <person name="Lundin D."/>
            <person name="Andersson A."/>
            <person name="Bertilsson S."/>
            <person name="Dopson M."/>
        </authorList>
    </citation>
    <scope>NUCLEOTIDE SEQUENCE</scope>
    <source>
        <strain evidence="1">MM415B04436</strain>
    </source>
</reference>
<evidence type="ECO:0000313" key="1">
    <source>
        <dbReference type="EMBL" id="QJA92871.1"/>
    </source>
</evidence>
<dbReference type="EMBL" id="MT143103">
    <property type="protein sequence ID" value="QJA92871.1"/>
    <property type="molecule type" value="Genomic_DNA"/>
</dbReference>
<proteinExistence type="predicted"/>
<accession>A0A6M3LIK3</accession>